<dbReference type="Proteomes" id="UP000535954">
    <property type="component" value="Unassembled WGS sequence"/>
</dbReference>
<dbReference type="AlphaFoldDB" id="A0A7Y1M7Y5"/>
<dbReference type="EMBL" id="JAAQYH010000023">
    <property type="protein sequence ID" value="NNA76853.1"/>
    <property type="molecule type" value="Genomic_DNA"/>
</dbReference>
<reference evidence="1 2" key="1">
    <citation type="journal article" date="2020" name="Front. Microbiol.">
        <title>Genetic Organization of the aprX-lipA2 Operon Affects the Proteolytic Potential of Pseudomonas Species in Milk.</title>
        <authorList>
            <person name="Maier C."/>
            <person name="Huptas C."/>
            <person name="von Neubeck M."/>
            <person name="Scherer S."/>
            <person name="Wenning M."/>
            <person name="Lucking G."/>
        </authorList>
    </citation>
    <scope>NUCLEOTIDE SEQUENCE [LARGE SCALE GENOMIC DNA]</scope>
    <source>
        <strain evidence="1 2">WS 5405</strain>
    </source>
</reference>
<accession>A0A7Y1M7Y5</accession>
<sequence>MFATPVKESYLDYRGKRVLNVRISSTLIERCAILFDALIKEGEAEGYPKKSAQALQWQSSGWR</sequence>
<name>A0A7Y1M7Y5_9PSED</name>
<gene>
    <name evidence="1" type="ORF">HBO13_29910</name>
</gene>
<evidence type="ECO:0000313" key="2">
    <source>
        <dbReference type="Proteomes" id="UP000535954"/>
    </source>
</evidence>
<proteinExistence type="predicted"/>
<evidence type="ECO:0000313" key="1">
    <source>
        <dbReference type="EMBL" id="NNA76853.1"/>
    </source>
</evidence>
<dbReference type="RefSeq" id="WP_169900569.1">
    <property type="nucleotide sequence ID" value="NZ_JAAQYH010000023.1"/>
</dbReference>
<organism evidence="1 2">
    <name type="scientific">Pseudomonas lactis</name>
    <dbReference type="NCBI Taxonomy" id="1615674"/>
    <lineage>
        <taxon>Bacteria</taxon>
        <taxon>Pseudomonadati</taxon>
        <taxon>Pseudomonadota</taxon>
        <taxon>Gammaproteobacteria</taxon>
        <taxon>Pseudomonadales</taxon>
        <taxon>Pseudomonadaceae</taxon>
        <taxon>Pseudomonas</taxon>
    </lineage>
</organism>
<protein>
    <submittedName>
        <fullName evidence="1">Uncharacterized protein</fullName>
    </submittedName>
</protein>
<comment type="caution">
    <text evidence="1">The sequence shown here is derived from an EMBL/GenBank/DDBJ whole genome shotgun (WGS) entry which is preliminary data.</text>
</comment>